<reference evidence="2 3" key="1">
    <citation type="submission" date="2018-08" db="EMBL/GenBank/DDBJ databases">
        <title>Actinomadura spongicola sp. nov., isolated from marine sponge Leucetta chagosensis.</title>
        <authorList>
            <person name="Li L."/>
            <person name="Lin H.W."/>
        </authorList>
    </citation>
    <scope>NUCLEOTIDE SEQUENCE [LARGE SCALE GENOMIC DNA]</scope>
    <source>
        <strain evidence="2 3">LHW52907</strain>
    </source>
</reference>
<dbReference type="RefSeq" id="WP_117397876.1">
    <property type="nucleotide sequence ID" value="NZ_QVNQ01000001.1"/>
</dbReference>
<organism evidence="2 3">
    <name type="scientific">Actinomadura spongiicola</name>
    <dbReference type="NCBI Taxonomy" id="2303421"/>
    <lineage>
        <taxon>Bacteria</taxon>
        <taxon>Bacillati</taxon>
        <taxon>Actinomycetota</taxon>
        <taxon>Actinomycetes</taxon>
        <taxon>Streptosporangiales</taxon>
        <taxon>Thermomonosporaceae</taxon>
        <taxon>Actinomadura</taxon>
    </lineage>
</organism>
<evidence type="ECO:0000313" key="3">
    <source>
        <dbReference type="Proteomes" id="UP000262882"/>
    </source>
</evidence>
<dbReference type="SUPFAM" id="SSF55469">
    <property type="entry name" value="FMN-dependent nitroreductase-like"/>
    <property type="match status" value="1"/>
</dbReference>
<protein>
    <recommendedName>
        <fullName evidence="4">Nitroreductase domain-containing protein</fullName>
    </recommendedName>
</protein>
<dbReference type="OrthoDB" id="8156917at2"/>
<evidence type="ECO:0000313" key="2">
    <source>
        <dbReference type="EMBL" id="RFS87428.1"/>
    </source>
</evidence>
<dbReference type="AlphaFoldDB" id="A0A372GPU6"/>
<dbReference type="Proteomes" id="UP000262882">
    <property type="component" value="Unassembled WGS sequence"/>
</dbReference>
<proteinExistence type="predicted"/>
<gene>
    <name evidence="2" type="ORF">D0T12_04175</name>
</gene>
<dbReference type="GO" id="GO:0016491">
    <property type="term" value="F:oxidoreductase activity"/>
    <property type="evidence" value="ECO:0007669"/>
    <property type="project" value="InterPro"/>
</dbReference>
<evidence type="ECO:0000256" key="1">
    <source>
        <dbReference type="SAM" id="MobiDB-lite"/>
    </source>
</evidence>
<dbReference type="EMBL" id="QVNQ01000001">
    <property type="protein sequence ID" value="RFS87428.1"/>
    <property type="molecule type" value="Genomic_DNA"/>
</dbReference>
<dbReference type="Gene3D" id="3.40.109.10">
    <property type="entry name" value="NADH Oxidase"/>
    <property type="match status" value="1"/>
</dbReference>
<name>A0A372GPU6_9ACTN</name>
<evidence type="ECO:0008006" key="4">
    <source>
        <dbReference type="Google" id="ProtNLM"/>
    </source>
</evidence>
<comment type="caution">
    <text evidence="2">The sequence shown here is derived from an EMBL/GenBank/DDBJ whole genome shotgun (WGS) entry which is preliminary data.</text>
</comment>
<sequence length="100" mass="11053">MEGRDVQARPPEREGPDLAVRFVVRAAVLAPSVHNTQPWRFVDRPDGLELWADRARLLSMADPAGREMTASATRHTPRPVDGGRSRTSSAAKNELPGRTR</sequence>
<feature type="region of interest" description="Disordered" evidence="1">
    <location>
        <begin position="62"/>
        <end position="100"/>
    </location>
</feature>
<accession>A0A372GPU6</accession>
<dbReference type="InterPro" id="IPR000415">
    <property type="entry name" value="Nitroreductase-like"/>
</dbReference>
<keyword evidence="3" id="KW-1185">Reference proteome</keyword>